<evidence type="ECO:0000256" key="1">
    <source>
        <dbReference type="SAM" id="Phobius"/>
    </source>
</evidence>
<evidence type="ECO:0000313" key="2">
    <source>
        <dbReference type="EMBL" id="VFK30240.1"/>
    </source>
</evidence>
<proteinExistence type="predicted"/>
<gene>
    <name evidence="2" type="ORF">BECKMB1821G_GA0114241_106117</name>
    <name evidence="4" type="ORF">BECKMB1821H_GA0114242_10713</name>
    <name evidence="3" type="ORF">BECKMB1821I_GA0114274_106317</name>
</gene>
<keyword evidence="1" id="KW-0472">Membrane</keyword>
<feature type="transmembrane region" description="Helical" evidence="1">
    <location>
        <begin position="33"/>
        <end position="53"/>
    </location>
</feature>
<evidence type="ECO:0000313" key="4">
    <source>
        <dbReference type="EMBL" id="VFK76720.1"/>
    </source>
</evidence>
<dbReference type="EMBL" id="CAADFQ010000063">
    <property type="protein sequence ID" value="VFK34180.1"/>
    <property type="molecule type" value="Genomic_DNA"/>
</dbReference>
<dbReference type="EMBL" id="CAADGH010000071">
    <property type="protein sequence ID" value="VFK76720.1"/>
    <property type="molecule type" value="Genomic_DNA"/>
</dbReference>
<keyword evidence="1" id="KW-0812">Transmembrane</keyword>
<name>A0A450XLN5_9GAMM</name>
<dbReference type="EMBL" id="CAADFO010000061">
    <property type="protein sequence ID" value="VFK30240.1"/>
    <property type="molecule type" value="Genomic_DNA"/>
</dbReference>
<keyword evidence="1" id="KW-1133">Transmembrane helix</keyword>
<organism evidence="2">
    <name type="scientific">Candidatus Kentrum sp. MB</name>
    <dbReference type="NCBI Taxonomy" id="2138164"/>
    <lineage>
        <taxon>Bacteria</taxon>
        <taxon>Pseudomonadati</taxon>
        <taxon>Pseudomonadota</taxon>
        <taxon>Gammaproteobacteria</taxon>
        <taxon>Candidatus Kentrum</taxon>
    </lineage>
</organism>
<protein>
    <submittedName>
        <fullName evidence="2">Uncharacterized protein</fullName>
    </submittedName>
</protein>
<evidence type="ECO:0000313" key="3">
    <source>
        <dbReference type="EMBL" id="VFK34180.1"/>
    </source>
</evidence>
<dbReference type="AlphaFoldDB" id="A0A450XLN5"/>
<reference evidence="2" key="1">
    <citation type="submission" date="2019-02" db="EMBL/GenBank/DDBJ databases">
        <authorList>
            <person name="Gruber-Vodicka R. H."/>
            <person name="Seah K. B. B."/>
        </authorList>
    </citation>
    <scope>NUCLEOTIDE SEQUENCE</scope>
    <source>
        <strain evidence="2">BECK_BZ197</strain>
        <strain evidence="4">BECK_BZ198</strain>
        <strain evidence="3">BECK_BZ199</strain>
    </source>
</reference>
<sequence length="261" mass="30139">MGNWRLVKRGRLFRPGNLPLAVNQRRMRPIREVPYPIFILLVIGFVLQLVWHGTRPGPHANPESLPNPPATPVFLLASLGDPLVIARLSLLWLQAFDNQPGANVPFRALDYHKVREWLMRIVELDPRGEYPLLAASLYAQAPVREKQRLMLDFVHEQFLKDPNRRWPWLAHGVIIARHRLKEPALALQYARAITDHATSPHVPDWARDMSILILEDMGEWAKARALIARRLDSGNIKDNRELEFLKKKRGELERIMGEGLR</sequence>
<accession>A0A450XLN5</accession>